<dbReference type="PANTHER" id="PTHR28360:SF1">
    <property type="entry name" value="DYNACTIN SUBUNIT 3"/>
    <property type="match status" value="1"/>
</dbReference>
<sequence>MAFIPESASVVDLDIDDTAGPSITPEVSLDLRLRWLETLLFGARQDAQERRTSQVPPGKSNATLARGAEEVQRRLETIVQNSEGLKRFLEHYEQHAHLLTPSFALSGTLPTSPTYESMTAAEVEAMLTEMEPDIRAADRDLREIELLEKKDVTAAGKLSDYEGLQPRLDALMKAHEEDLHKAAELEQRIAGLMNRYATNVDTLSELFVAWDDTLRDAELEVAKLEKEHQEQRRLGLV</sequence>
<dbReference type="OrthoDB" id="16729at2759"/>
<dbReference type="Pfam" id="PF07426">
    <property type="entry name" value="Dynactin_p22"/>
    <property type="match status" value="1"/>
</dbReference>
<name>A0A9P3G9C0_9APHY</name>
<accession>A0A9P3G9C0</accession>
<evidence type="ECO:0000313" key="2">
    <source>
        <dbReference type="EMBL" id="GJE90320.1"/>
    </source>
</evidence>
<feature type="coiled-coil region" evidence="1">
    <location>
        <begin position="168"/>
        <end position="234"/>
    </location>
</feature>
<organism evidence="2 3">
    <name type="scientific">Phanerochaete sordida</name>
    <dbReference type="NCBI Taxonomy" id="48140"/>
    <lineage>
        <taxon>Eukaryota</taxon>
        <taxon>Fungi</taxon>
        <taxon>Dikarya</taxon>
        <taxon>Basidiomycota</taxon>
        <taxon>Agaricomycotina</taxon>
        <taxon>Agaricomycetes</taxon>
        <taxon>Polyporales</taxon>
        <taxon>Phanerochaetaceae</taxon>
        <taxon>Phanerochaete</taxon>
    </lineage>
</organism>
<evidence type="ECO:0000313" key="3">
    <source>
        <dbReference type="Proteomes" id="UP000703269"/>
    </source>
</evidence>
<gene>
    <name evidence="2" type="ORF">PsYK624_064490</name>
</gene>
<reference evidence="2 3" key="1">
    <citation type="submission" date="2021-08" db="EMBL/GenBank/DDBJ databases">
        <title>Draft Genome Sequence of Phanerochaete sordida strain YK-624.</title>
        <authorList>
            <person name="Mori T."/>
            <person name="Dohra H."/>
            <person name="Suzuki T."/>
            <person name="Kawagishi H."/>
            <person name="Hirai H."/>
        </authorList>
    </citation>
    <scope>NUCLEOTIDE SEQUENCE [LARGE SCALE GENOMIC DNA]</scope>
    <source>
        <strain evidence="2 3">YK-624</strain>
    </source>
</reference>
<protein>
    <submittedName>
        <fullName evidence="2">Uncharacterized protein</fullName>
    </submittedName>
</protein>
<dbReference type="GO" id="GO:0061640">
    <property type="term" value="P:cytoskeleton-dependent cytokinesis"/>
    <property type="evidence" value="ECO:0007669"/>
    <property type="project" value="InterPro"/>
</dbReference>
<dbReference type="InterPro" id="IPR009991">
    <property type="entry name" value="DCTN3"/>
</dbReference>
<dbReference type="GO" id="GO:0005869">
    <property type="term" value="C:dynactin complex"/>
    <property type="evidence" value="ECO:0007669"/>
    <property type="project" value="InterPro"/>
</dbReference>
<keyword evidence="3" id="KW-1185">Reference proteome</keyword>
<dbReference type="Proteomes" id="UP000703269">
    <property type="component" value="Unassembled WGS sequence"/>
</dbReference>
<proteinExistence type="predicted"/>
<keyword evidence="1" id="KW-0175">Coiled coil</keyword>
<comment type="caution">
    <text evidence="2">The sequence shown here is derived from an EMBL/GenBank/DDBJ whole genome shotgun (WGS) entry which is preliminary data.</text>
</comment>
<dbReference type="EMBL" id="BPQB01000016">
    <property type="protein sequence ID" value="GJE90320.1"/>
    <property type="molecule type" value="Genomic_DNA"/>
</dbReference>
<dbReference type="AlphaFoldDB" id="A0A9P3G9C0"/>
<dbReference type="PANTHER" id="PTHR28360">
    <property type="entry name" value="DYNACTIN SUBUNIT 3"/>
    <property type="match status" value="1"/>
</dbReference>
<evidence type="ECO:0000256" key="1">
    <source>
        <dbReference type="SAM" id="Coils"/>
    </source>
</evidence>